<evidence type="ECO:0008006" key="4">
    <source>
        <dbReference type="Google" id="ProtNLM"/>
    </source>
</evidence>
<evidence type="ECO:0000313" key="3">
    <source>
        <dbReference type="Proteomes" id="UP001611548"/>
    </source>
</evidence>
<dbReference type="RefSeq" id="WP_240483704.1">
    <property type="nucleotide sequence ID" value="NZ_JBIRWE010000005.1"/>
</dbReference>
<reference evidence="2 3" key="1">
    <citation type="submission" date="2024-10" db="EMBL/GenBank/DDBJ databases">
        <title>The Natural Products Discovery Center: Release of the First 8490 Sequenced Strains for Exploring Actinobacteria Biosynthetic Diversity.</title>
        <authorList>
            <person name="Kalkreuter E."/>
            <person name="Kautsar S.A."/>
            <person name="Yang D."/>
            <person name="Bader C.D."/>
            <person name="Teijaro C.N."/>
            <person name="Fluegel L."/>
            <person name="Davis C.M."/>
            <person name="Simpson J.R."/>
            <person name="Lauterbach L."/>
            <person name="Steele A.D."/>
            <person name="Gui C."/>
            <person name="Meng S."/>
            <person name="Li G."/>
            <person name="Viehrig K."/>
            <person name="Ye F."/>
            <person name="Su P."/>
            <person name="Kiefer A.F."/>
            <person name="Nichols A."/>
            <person name="Cepeda A.J."/>
            <person name="Yan W."/>
            <person name="Fan B."/>
            <person name="Jiang Y."/>
            <person name="Adhikari A."/>
            <person name="Zheng C.-J."/>
            <person name="Schuster L."/>
            <person name="Cowan T.M."/>
            <person name="Smanski M.J."/>
            <person name="Chevrette M.G."/>
            <person name="De Carvalho L.P.S."/>
            <person name="Shen B."/>
        </authorList>
    </citation>
    <scope>NUCLEOTIDE SEQUENCE [LARGE SCALE GENOMIC DNA]</scope>
    <source>
        <strain evidence="2 3">NPDC020327</strain>
    </source>
</reference>
<dbReference type="Proteomes" id="UP001611548">
    <property type="component" value="Unassembled WGS sequence"/>
</dbReference>
<comment type="caution">
    <text evidence="2">The sequence shown here is derived from an EMBL/GenBank/DDBJ whole genome shotgun (WGS) entry which is preliminary data.</text>
</comment>
<gene>
    <name evidence="2" type="ORF">ACH429_15405</name>
</gene>
<dbReference type="EMBL" id="JBIRWE010000005">
    <property type="protein sequence ID" value="MFI1965474.1"/>
    <property type="molecule type" value="Genomic_DNA"/>
</dbReference>
<feature type="compositionally biased region" description="Basic and acidic residues" evidence="1">
    <location>
        <begin position="140"/>
        <end position="151"/>
    </location>
</feature>
<feature type="region of interest" description="Disordered" evidence="1">
    <location>
        <begin position="66"/>
        <end position="151"/>
    </location>
</feature>
<evidence type="ECO:0000256" key="1">
    <source>
        <dbReference type="SAM" id="MobiDB-lite"/>
    </source>
</evidence>
<organism evidence="2 3">
    <name type="scientific">Streptomyces pathocidini</name>
    <dbReference type="NCBI Taxonomy" id="1650571"/>
    <lineage>
        <taxon>Bacteria</taxon>
        <taxon>Bacillati</taxon>
        <taxon>Actinomycetota</taxon>
        <taxon>Actinomycetes</taxon>
        <taxon>Kitasatosporales</taxon>
        <taxon>Streptomycetaceae</taxon>
        <taxon>Streptomyces</taxon>
    </lineage>
</organism>
<feature type="region of interest" description="Disordered" evidence="1">
    <location>
        <begin position="397"/>
        <end position="428"/>
    </location>
</feature>
<feature type="compositionally biased region" description="Basic and acidic residues" evidence="1">
    <location>
        <begin position="13"/>
        <end position="35"/>
    </location>
</feature>
<proteinExistence type="predicted"/>
<feature type="compositionally biased region" description="Gly residues" evidence="1">
    <location>
        <begin position="101"/>
        <end position="114"/>
    </location>
</feature>
<name>A0ABW7UVV8_9ACTN</name>
<feature type="region of interest" description="Disordered" evidence="1">
    <location>
        <begin position="1"/>
        <end position="39"/>
    </location>
</feature>
<evidence type="ECO:0000313" key="2">
    <source>
        <dbReference type="EMBL" id="MFI1965474.1"/>
    </source>
</evidence>
<sequence>MSSEQSPGAGSEPEPRHEKYEPGADQAARQHEPAPVRRGRRPGLVAACVAAAVLVAGGGGAYWASTASDESDSRAGGGRSAGFPAADGDDPPPLELDGYGRQHGGAAEGEGPGILPGEPDPNGARYRAEGPLPDGPGEAPVHRAQDGVSRDRAERLAKALRVAGEPRLVQDTWKFGRAGGEALDVSRTAPGTWTYVRGDGDARGGRPVSERAAAKAAGTVLDAIGLSGAKLDAGRTFGGVRVVNASPVLDRLPTYGWQTGLQIGADGQVVGGSGHLTELTRGPEYPVIGAGEALKLLNRSAGGSGRVGIGGCASAMPHEERGGGKRAGADGPHTLPCPPGGPVAKPRQVTVRDAVFGLAVHFVDGRQALVPSWLFEVGQRGSGDTFTVTYPAVEPKYIAEPGRRPHQPGREPGQRPSEEPERHGGTPVHISSYAVEGRTLTLTFWGGVCSTYSAAVERSTSREVAVEVTARDKKPGQVCIKIAKRFETQVTLDEPLGDRRVVDASTDKTVTQTR</sequence>
<accession>A0ABW7UVV8</accession>
<feature type="compositionally biased region" description="Basic and acidic residues" evidence="1">
    <location>
        <begin position="408"/>
        <end position="424"/>
    </location>
</feature>
<keyword evidence="3" id="KW-1185">Reference proteome</keyword>
<protein>
    <recommendedName>
        <fullName evidence="4">Large membrane protein</fullName>
    </recommendedName>
</protein>